<sequence length="296" mass="32294">MPNSISVFVFCSRKPGVSSDPSENNTAELNNKISRQPIGFANQEITPPSYCWMGCASHDSVLLKQKQHALGQTSTSSAQHHPNHVSTQTQHQLHQQTQQSVGIAVHPTNGLSNNANSVLHDSNTGHQNAEAHNFPSSLQALAPSQTSYATNALPIPFAQVAGLLAHNINPFETYSTPYPVTPRFLPIMSYPQPVYVPYPFVMPPDMIYPSYPSLPQLTNNYEDSMSRGAGSAQRPASTHSSSFPRNSPIFYVRLPPTPYMFLPSLGLGSSSSTMASFPNFIPMSLFSSIFNVPSIF</sequence>
<feature type="region of interest" description="Disordered" evidence="1">
    <location>
        <begin position="219"/>
        <end position="242"/>
    </location>
</feature>
<dbReference type="EMBL" id="BGZK01002715">
    <property type="protein sequence ID" value="GBP95979.1"/>
    <property type="molecule type" value="Genomic_DNA"/>
</dbReference>
<gene>
    <name evidence="2" type="ORF">EVAR_66195_1</name>
</gene>
<dbReference type="AlphaFoldDB" id="A0A4C2A9V7"/>
<reference evidence="2 3" key="1">
    <citation type="journal article" date="2019" name="Commun. Biol.">
        <title>The bagworm genome reveals a unique fibroin gene that provides high tensile strength.</title>
        <authorList>
            <person name="Kono N."/>
            <person name="Nakamura H."/>
            <person name="Ohtoshi R."/>
            <person name="Tomita M."/>
            <person name="Numata K."/>
            <person name="Arakawa K."/>
        </authorList>
    </citation>
    <scope>NUCLEOTIDE SEQUENCE [LARGE SCALE GENOMIC DNA]</scope>
</reference>
<organism evidence="2 3">
    <name type="scientific">Eumeta variegata</name>
    <name type="common">Bagworm moth</name>
    <name type="synonym">Eumeta japonica</name>
    <dbReference type="NCBI Taxonomy" id="151549"/>
    <lineage>
        <taxon>Eukaryota</taxon>
        <taxon>Metazoa</taxon>
        <taxon>Ecdysozoa</taxon>
        <taxon>Arthropoda</taxon>
        <taxon>Hexapoda</taxon>
        <taxon>Insecta</taxon>
        <taxon>Pterygota</taxon>
        <taxon>Neoptera</taxon>
        <taxon>Endopterygota</taxon>
        <taxon>Lepidoptera</taxon>
        <taxon>Glossata</taxon>
        <taxon>Ditrysia</taxon>
        <taxon>Tineoidea</taxon>
        <taxon>Psychidae</taxon>
        <taxon>Oiketicinae</taxon>
        <taxon>Eumeta</taxon>
    </lineage>
</organism>
<accession>A0A4C2A9V7</accession>
<protein>
    <submittedName>
        <fullName evidence="2">Uncharacterized protein</fullName>
    </submittedName>
</protein>
<dbReference type="OrthoDB" id="7700260at2759"/>
<dbReference type="InterPro" id="IPR031983">
    <property type="entry name" value="DUF4786"/>
</dbReference>
<feature type="region of interest" description="Disordered" evidence="1">
    <location>
        <begin position="70"/>
        <end position="89"/>
    </location>
</feature>
<dbReference type="Proteomes" id="UP000299102">
    <property type="component" value="Unassembled WGS sequence"/>
</dbReference>
<name>A0A4C2A9V7_EUMVA</name>
<keyword evidence="3" id="KW-1185">Reference proteome</keyword>
<comment type="caution">
    <text evidence="2">The sequence shown here is derived from an EMBL/GenBank/DDBJ whole genome shotgun (WGS) entry which is preliminary data.</text>
</comment>
<proteinExistence type="predicted"/>
<evidence type="ECO:0000313" key="2">
    <source>
        <dbReference type="EMBL" id="GBP95979.1"/>
    </source>
</evidence>
<evidence type="ECO:0000256" key="1">
    <source>
        <dbReference type="SAM" id="MobiDB-lite"/>
    </source>
</evidence>
<evidence type="ECO:0000313" key="3">
    <source>
        <dbReference type="Proteomes" id="UP000299102"/>
    </source>
</evidence>
<feature type="compositionally biased region" description="Polar residues" evidence="1">
    <location>
        <begin position="70"/>
        <end position="86"/>
    </location>
</feature>
<dbReference type="Pfam" id="PF16027">
    <property type="entry name" value="DUF4786"/>
    <property type="match status" value="1"/>
</dbReference>